<feature type="domain" description="NADH:flavin oxidoreductase/NADH oxidase N-terminal" evidence="4">
    <location>
        <begin position="3"/>
        <end position="336"/>
    </location>
</feature>
<dbReference type="GO" id="GO:0005829">
    <property type="term" value="C:cytosol"/>
    <property type="evidence" value="ECO:0007669"/>
    <property type="project" value="UniProtKB-ARBA"/>
</dbReference>
<gene>
    <name evidence="5" type="ORF">ABW22_06525</name>
</gene>
<dbReference type="GO" id="GO:0016628">
    <property type="term" value="F:oxidoreductase activity, acting on the CH-CH group of donors, NAD or NADP as acceptor"/>
    <property type="evidence" value="ECO:0007669"/>
    <property type="project" value="UniProtKB-ARBA"/>
</dbReference>
<name>A0A119CWR7_THIDE</name>
<dbReference type="Proteomes" id="UP000064243">
    <property type="component" value="Unassembled WGS sequence"/>
</dbReference>
<dbReference type="Gene3D" id="3.20.20.70">
    <property type="entry name" value="Aldolase class I"/>
    <property type="match status" value="1"/>
</dbReference>
<comment type="similarity">
    <text evidence="2">Belongs to the NADH:flavin oxidoreductase/NADH oxidase family.</text>
</comment>
<dbReference type="CDD" id="cd02933">
    <property type="entry name" value="OYE_like_FMN"/>
    <property type="match status" value="1"/>
</dbReference>
<evidence type="ECO:0000313" key="5">
    <source>
        <dbReference type="EMBL" id="KVW97051.1"/>
    </source>
</evidence>
<dbReference type="InterPro" id="IPR001155">
    <property type="entry name" value="OxRdtase_FMN_N"/>
</dbReference>
<dbReference type="Pfam" id="PF00724">
    <property type="entry name" value="Oxidored_FMN"/>
    <property type="match status" value="1"/>
</dbReference>
<dbReference type="PANTHER" id="PTHR22893:SF91">
    <property type="entry name" value="NADPH DEHYDROGENASE 2-RELATED"/>
    <property type="match status" value="1"/>
</dbReference>
<dbReference type="GO" id="GO:0010181">
    <property type="term" value="F:FMN binding"/>
    <property type="evidence" value="ECO:0007669"/>
    <property type="project" value="InterPro"/>
</dbReference>
<dbReference type="AlphaFoldDB" id="A0A119CWR7"/>
<dbReference type="InterPro" id="IPR013785">
    <property type="entry name" value="Aldolase_TIM"/>
</dbReference>
<reference evidence="5 6" key="1">
    <citation type="journal article" date="2015" name="Appl. Environ. Microbiol.">
        <title>Aerobic and Anaerobic Thiosulfate Oxidation by a Cold-Adapted, Subglacial Chemoautotroph.</title>
        <authorList>
            <person name="Harrold Z.R."/>
            <person name="Skidmore M.L."/>
            <person name="Hamilton T.L."/>
            <person name="Desch L."/>
            <person name="Amada K."/>
            <person name="van Gelder W."/>
            <person name="Glover K."/>
            <person name="Roden E.E."/>
            <person name="Boyd E.S."/>
        </authorList>
    </citation>
    <scope>NUCLEOTIDE SEQUENCE [LARGE SCALE GENOMIC DNA]</scope>
    <source>
        <strain evidence="5 6">RG</strain>
    </source>
</reference>
<dbReference type="EMBL" id="LDUG01000018">
    <property type="protein sequence ID" value="KVW97051.1"/>
    <property type="molecule type" value="Genomic_DNA"/>
</dbReference>
<comment type="cofactor">
    <cofactor evidence="1">
        <name>FMN</name>
        <dbReference type="ChEBI" id="CHEBI:58210"/>
    </cofactor>
</comment>
<evidence type="ECO:0000256" key="2">
    <source>
        <dbReference type="ARBA" id="ARBA00005979"/>
    </source>
</evidence>
<evidence type="ECO:0000256" key="3">
    <source>
        <dbReference type="ARBA" id="ARBA00023002"/>
    </source>
</evidence>
<evidence type="ECO:0000313" key="6">
    <source>
        <dbReference type="Proteomes" id="UP000064243"/>
    </source>
</evidence>
<organism evidence="5 6">
    <name type="scientific">Thiobacillus denitrificans</name>
    <dbReference type="NCBI Taxonomy" id="36861"/>
    <lineage>
        <taxon>Bacteria</taxon>
        <taxon>Pseudomonadati</taxon>
        <taxon>Pseudomonadota</taxon>
        <taxon>Betaproteobacteria</taxon>
        <taxon>Nitrosomonadales</taxon>
        <taxon>Thiobacillaceae</taxon>
        <taxon>Thiobacillus</taxon>
    </lineage>
</organism>
<proteinExistence type="inferred from homology"/>
<comment type="caution">
    <text evidence="5">The sequence shown here is derived from an EMBL/GenBank/DDBJ whole genome shotgun (WGS) entry which is preliminary data.</text>
</comment>
<dbReference type="RefSeq" id="WP_059753538.1">
    <property type="nucleotide sequence ID" value="NZ_LDUG01000018.1"/>
</dbReference>
<keyword evidence="6" id="KW-1185">Reference proteome</keyword>
<dbReference type="PATRIC" id="fig|36861.3.peg.777"/>
<accession>A0A119CWR7</accession>
<dbReference type="PANTHER" id="PTHR22893">
    <property type="entry name" value="NADH OXIDOREDUCTASE-RELATED"/>
    <property type="match status" value="1"/>
</dbReference>
<dbReference type="FunFam" id="3.20.20.70:FF:000059">
    <property type="entry name" value="N-ethylmaleimide reductase, FMN-linked"/>
    <property type="match status" value="1"/>
</dbReference>
<dbReference type="OrthoDB" id="8985337at2"/>
<dbReference type="InterPro" id="IPR045247">
    <property type="entry name" value="Oye-like"/>
</dbReference>
<evidence type="ECO:0000259" key="4">
    <source>
        <dbReference type="Pfam" id="PF00724"/>
    </source>
</evidence>
<keyword evidence="3" id="KW-0560">Oxidoreductase</keyword>
<sequence length="359" mass="38676">MTDLFSPARFGAIELANRVVMSSLTRNRAGAGNVPTPLIAEYYRQRASAGLILTEATPICAEGHGYPRTPGIHTPEQIAGWKQVTGAVHGAGGKIALQLWHVGRISHPDLQPGGALPVAPSAIRPAGQVFTGQGMKDFVTPRALELAELPALVASFAQAARNAVEAGFDGVEVHAGNGYLLDQFLRSSTNHRTDAYGGSKENRARLLLEVMEAVCSAIGNGRVGLRLSPVTPFNDIHDANPQETFDYVVAELNPLKLAFLDVLQGTGGMPREEWIPFDYAQLRALYKGNLILNNGYVFETGQAAVMSGEADAIAYGRIILANPDLVERFRQGAPLNTPDYDKLYTGEEKGYTDYAFLPD</sequence>
<dbReference type="STRING" id="1123392.GCA_000376425_01963"/>
<protein>
    <submittedName>
        <fullName evidence="5">NADH:flavin oxidoreductase</fullName>
    </submittedName>
</protein>
<evidence type="ECO:0000256" key="1">
    <source>
        <dbReference type="ARBA" id="ARBA00001917"/>
    </source>
</evidence>
<dbReference type="SUPFAM" id="SSF51395">
    <property type="entry name" value="FMN-linked oxidoreductases"/>
    <property type="match status" value="1"/>
</dbReference>